<keyword evidence="2" id="KW-0808">Transferase</keyword>
<dbReference type="EMBL" id="FQZX01000001">
    <property type="protein sequence ID" value="SHJ78196.1"/>
    <property type="molecule type" value="Genomic_DNA"/>
</dbReference>
<dbReference type="InterPro" id="IPR036873">
    <property type="entry name" value="Rhodanese-like_dom_sf"/>
</dbReference>
<dbReference type="InterPro" id="IPR001763">
    <property type="entry name" value="Rhodanese-like_dom"/>
</dbReference>
<dbReference type="STRING" id="228958.SAMN04488007_1412"/>
<organism evidence="2 3">
    <name type="scientific">Maribacter aquivivus</name>
    <dbReference type="NCBI Taxonomy" id="228958"/>
    <lineage>
        <taxon>Bacteria</taxon>
        <taxon>Pseudomonadati</taxon>
        <taxon>Bacteroidota</taxon>
        <taxon>Flavobacteriia</taxon>
        <taxon>Flavobacteriales</taxon>
        <taxon>Flavobacteriaceae</taxon>
        <taxon>Maribacter</taxon>
    </lineage>
</organism>
<evidence type="ECO:0000313" key="2">
    <source>
        <dbReference type="EMBL" id="SHJ78196.1"/>
    </source>
</evidence>
<dbReference type="RefSeq" id="WP_073242493.1">
    <property type="nucleotide sequence ID" value="NZ_FQZX01000001.1"/>
</dbReference>
<dbReference type="PROSITE" id="PS50206">
    <property type="entry name" value="RHODANESE_3"/>
    <property type="match status" value="1"/>
</dbReference>
<keyword evidence="3" id="KW-1185">Reference proteome</keyword>
<evidence type="ECO:0000259" key="1">
    <source>
        <dbReference type="PROSITE" id="PS50206"/>
    </source>
</evidence>
<dbReference type="PANTHER" id="PTHR45431">
    <property type="entry name" value="RHODANESE-LIKE DOMAIN-CONTAINING PROTEIN 15, CHLOROPLASTIC"/>
    <property type="match status" value="1"/>
</dbReference>
<dbReference type="PANTHER" id="PTHR45431:SF3">
    <property type="entry name" value="RHODANESE-LIKE DOMAIN-CONTAINING PROTEIN 15, CHLOROPLASTIC"/>
    <property type="match status" value="1"/>
</dbReference>
<gene>
    <name evidence="2" type="ORF">SAMN04488007_1412</name>
</gene>
<evidence type="ECO:0000313" key="3">
    <source>
        <dbReference type="Proteomes" id="UP000184314"/>
    </source>
</evidence>
<accession>A0A1M6M479</accession>
<proteinExistence type="predicted"/>
<dbReference type="Gene3D" id="3.40.250.10">
    <property type="entry name" value="Rhodanese-like domain"/>
    <property type="match status" value="1"/>
</dbReference>
<feature type="domain" description="Rhodanese" evidence="1">
    <location>
        <begin position="32"/>
        <end position="115"/>
    </location>
</feature>
<dbReference type="SMART" id="SM00450">
    <property type="entry name" value="RHOD"/>
    <property type="match status" value="1"/>
</dbReference>
<dbReference type="AlphaFoldDB" id="A0A1M6M479"/>
<dbReference type="OrthoDB" id="9808735at2"/>
<name>A0A1M6M479_9FLAO</name>
<dbReference type="InterPro" id="IPR052367">
    <property type="entry name" value="Thiosulfate_ST/Rhodanese-like"/>
</dbReference>
<protein>
    <submittedName>
        <fullName evidence="2">Rhodanese-related sulfurtransferase</fullName>
    </submittedName>
</protein>
<dbReference type="GO" id="GO:0016740">
    <property type="term" value="F:transferase activity"/>
    <property type="evidence" value="ECO:0007669"/>
    <property type="project" value="UniProtKB-KW"/>
</dbReference>
<dbReference type="SUPFAM" id="SSF52821">
    <property type="entry name" value="Rhodanese/Cell cycle control phosphatase"/>
    <property type="match status" value="1"/>
</dbReference>
<dbReference type="Pfam" id="PF00581">
    <property type="entry name" value="Rhodanese"/>
    <property type="match status" value="1"/>
</dbReference>
<sequence>MRNILFFLLLLVTQFAISQIESKPISEFIGFDESAEVLLDVRTPAEFEAGCINGAVNINWLSDEFNQQIKGVDKNKKIFVYCKMGGRSLKSQERLAELGFKNVVNLEGGYDAYSSK</sequence>
<dbReference type="CDD" id="cd00158">
    <property type="entry name" value="RHOD"/>
    <property type="match status" value="1"/>
</dbReference>
<dbReference type="Proteomes" id="UP000184314">
    <property type="component" value="Unassembled WGS sequence"/>
</dbReference>
<reference evidence="3" key="1">
    <citation type="submission" date="2016-11" db="EMBL/GenBank/DDBJ databases">
        <authorList>
            <person name="Varghese N."/>
            <person name="Submissions S."/>
        </authorList>
    </citation>
    <scope>NUCLEOTIDE SEQUENCE [LARGE SCALE GENOMIC DNA]</scope>
    <source>
        <strain evidence="3">DSM 16478</strain>
    </source>
</reference>